<name>A0A6J3KL04_9HYME</name>
<gene>
    <name evidence="2" type="primary">LOC117235697</name>
</gene>
<accession>A0A6J3KL04</accession>
<reference evidence="2" key="1">
    <citation type="submission" date="2025-08" db="UniProtKB">
        <authorList>
            <consortium name="RefSeq"/>
        </authorList>
    </citation>
    <scope>IDENTIFICATION</scope>
    <source>
        <tissue evidence="2">Muscle</tissue>
    </source>
</reference>
<evidence type="ECO:0000313" key="2">
    <source>
        <dbReference type="RefSeq" id="XP_033353878.1"/>
    </source>
</evidence>
<dbReference type="GeneID" id="117235697"/>
<dbReference type="Proteomes" id="UP000504631">
    <property type="component" value="Unplaced"/>
</dbReference>
<evidence type="ECO:0000313" key="1">
    <source>
        <dbReference type="Proteomes" id="UP000504631"/>
    </source>
</evidence>
<dbReference type="KEGG" id="bvk:117235697"/>
<protein>
    <submittedName>
        <fullName evidence="2">Uncharacterized protein LOC117235697 isoform X1</fullName>
    </submittedName>
</protein>
<organism evidence="1 2">
    <name type="scientific">Bombus vosnesenskii</name>
    <dbReference type="NCBI Taxonomy" id="207650"/>
    <lineage>
        <taxon>Eukaryota</taxon>
        <taxon>Metazoa</taxon>
        <taxon>Ecdysozoa</taxon>
        <taxon>Arthropoda</taxon>
        <taxon>Hexapoda</taxon>
        <taxon>Insecta</taxon>
        <taxon>Pterygota</taxon>
        <taxon>Neoptera</taxon>
        <taxon>Endopterygota</taxon>
        <taxon>Hymenoptera</taxon>
        <taxon>Apocrita</taxon>
        <taxon>Aculeata</taxon>
        <taxon>Apoidea</taxon>
        <taxon>Anthophila</taxon>
        <taxon>Apidae</taxon>
        <taxon>Bombus</taxon>
        <taxon>Pyrobombus</taxon>
    </lineage>
</organism>
<dbReference type="RefSeq" id="XP_033353878.1">
    <property type="nucleotide sequence ID" value="XM_033497987.1"/>
</dbReference>
<proteinExistence type="predicted"/>
<sequence>MPNANQWGYELSYDVYKDRCNHCVRYRYCAMYPLFEIWKDSCKIVLCRSFDFPYLLVSPSSFPPRHFGSCSAKLRRDESIQSSSFLSITWITLRQVIDRWQG</sequence>
<dbReference type="AlphaFoldDB" id="A0A6J3KL04"/>
<keyword evidence="1" id="KW-1185">Reference proteome</keyword>